<organism evidence="2 3">
    <name type="scientific">Amphiplicatus metriothermophilus</name>
    <dbReference type="NCBI Taxonomy" id="1519374"/>
    <lineage>
        <taxon>Bacteria</taxon>
        <taxon>Pseudomonadati</taxon>
        <taxon>Pseudomonadota</taxon>
        <taxon>Alphaproteobacteria</taxon>
        <taxon>Parvularculales</taxon>
        <taxon>Parvularculaceae</taxon>
        <taxon>Amphiplicatus</taxon>
    </lineage>
</organism>
<evidence type="ECO:0000313" key="3">
    <source>
        <dbReference type="Proteomes" id="UP000198346"/>
    </source>
</evidence>
<protein>
    <recommendedName>
        <fullName evidence="4">MetA-pathway of phenol degradation</fullName>
    </recommendedName>
</protein>
<feature type="chain" id="PRO_5012376352" description="MetA-pathway of phenol degradation" evidence="1">
    <location>
        <begin position="34"/>
        <end position="255"/>
    </location>
</feature>
<keyword evidence="1" id="KW-0732">Signal</keyword>
<name>A0A239PT05_9PROT</name>
<dbReference type="EMBL" id="FZQA01000003">
    <property type="protein sequence ID" value="SNT73421.1"/>
    <property type="molecule type" value="Genomic_DNA"/>
</dbReference>
<reference evidence="2 3" key="1">
    <citation type="submission" date="2017-07" db="EMBL/GenBank/DDBJ databases">
        <authorList>
            <person name="Sun Z.S."/>
            <person name="Albrecht U."/>
            <person name="Echele G."/>
            <person name="Lee C.C."/>
        </authorList>
    </citation>
    <scope>NUCLEOTIDE SEQUENCE [LARGE SCALE GENOMIC DNA]</scope>
    <source>
        <strain evidence="2 3">CGMCC 1.12710</strain>
    </source>
</reference>
<feature type="signal peptide" evidence="1">
    <location>
        <begin position="1"/>
        <end position="33"/>
    </location>
</feature>
<proteinExistence type="predicted"/>
<keyword evidence="3" id="KW-1185">Reference proteome</keyword>
<dbReference type="Proteomes" id="UP000198346">
    <property type="component" value="Unassembled WGS sequence"/>
</dbReference>
<gene>
    <name evidence="2" type="ORF">SAMN06297382_1804</name>
</gene>
<evidence type="ECO:0000313" key="2">
    <source>
        <dbReference type="EMBL" id="SNT73421.1"/>
    </source>
</evidence>
<accession>A0A239PT05</accession>
<dbReference type="AlphaFoldDB" id="A0A239PT05"/>
<sequence length="255" mass="27777">MRLAGSALSVRTSLIGIALAVAAAGVAAPSARAQNTSGVSNADVKAGDRAVEYRAAFAPAHDGREAAFAHRLHYQHSFNDSWRARVIVSQRKRGDGDLDFRSATLDARWQFLEDEEAGWDSAFNFDVVIPDDGDGPGRVRVGWLAKVEPGEGPWELRGNLYAGREYGDRARDGLTLETRFEATRGFGDGFRFGAQMFNDYNATADLGGFDDQRHQLGFVAKGKIARGLKYEAGALFGLSARAPDADMRFFLSYGF</sequence>
<evidence type="ECO:0000256" key="1">
    <source>
        <dbReference type="SAM" id="SignalP"/>
    </source>
</evidence>
<evidence type="ECO:0008006" key="4">
    <source>
        <dbReference type="Google" id="ProtNLM"/>
    </source>
</evidence>